<accession>A0A5B7D728</accession>
<keyword evidence="2" id="KW-1185">Reference proteome</keyword>
<name>A0A5B7D728_PORTR</name>
<dbReference type="EMBL" id="VSRR010000557">
    <property type="protein sequence ID" value="MPC17074.1"/>
    <property type="molecule type" value="Genomic_DNA"/>
</dbReference>
<protein>
    <submittedName>
        <fullName evidence="1">Uncharacterized protein</fullName>
    </submittedName>
</protein>
<comment type="caution">
    <text evidence="1">The sequence shown here is derived from an EMBL/GenBank/DDBJ whole genome shotgun (WGS) entry which is preliminary data.</text>
</comment>
<dbReference type="AlphaFoldDB" id="A0A5B7D728"/>
<evidence type="ECO:0000313" key="1">
    <source>
        <dbReference type="EMBL" id="MPC17074.1"/>
    </source>
</evidence>
<gene>
    <name evidence="1" type="ORF">E2C01_009919</name>
</gene>
<organism evidence="1 2">
    <name type="scientific">Portunus trituberculatus</name>
    <name type="common">Swimming crab</name>
    <name type="synonym">Neptunus trituberculatus</name>
    <dbReference type="NCBI Taxonomy" id="210409"/>
    <lineage>
        <taxon>Eukaryota</taxon>
        <taxon>Metazoa</taxon>
        <taxon>Ecdysozoa</taxon>
        <taxon>Arthropoda</taxon>
        <taxon>Crustacea</taxon>
        <taxon>Multicrustacea</taxon>
        <taxon>Malacostraca</taxon>
        <taxon>Eumalacostraca</taxon>
        <taxon>Eucarida</taxon>
        <taxon>Decapoda</taxon>
        <taxon>Pleocyemata</taxon>
        <taxon>Brachyura</taxon>
        <taxon>Eubrachyura</taxon>
        <taxon>Portunoidea</taxon>
        <taxon>Portunidae</taxon>
        <taxon>Portuninae</taxon>
        <taxon>Portunus</taxon>
    </lineage>
</organism>
<reference evidence="1 2" key="1">
    <citation type="submission" date="2019-05" db="EMBL/GenBank/DDBJ databases">
        <title>Another draft genome of Portunus trituberculatus and its Hox gene families provides insights of decapod evolution.</title>
        <authorList>
            <person name="Jeong J.-H."/>
            <person name="Song I."/>
            <person name="Kim S."/>
            <person name="Choi T."/>
            <person name="Kim D."/>
            <person name="Ryu S."/>
            <person name="Kim W."/>
        </authorList>
    </citation>
    <scope>NUCLEOTIDE SEQUENCE [LARGE SCALE GENOMIC DNA]</scope>
    <source>
        <tissue evidence="1">Muscle</tissue>
    </source>
</reference>
<sequence length="64" mass="6864">MEASPVRQAWAGSGGRIQQVAVPQVQRPVVALATPPLSEQLHHPTVAKHSGKFVCRIKIVKTGN</sequence>
<proteinExistence type="predicted"/>
<dbReference type="Proteomes" id="UP000324222">
    <property type="component" value="Unassembled WGS sequence"/>
</dbReference>
<evidence type="ECO:0000313" key="2">
    <source>
        <dbReference type="Proteomes" id="UP000324222"/>
    </source>
</evidence>